<evidence type="ECO:0000256" key="2">
    <source>
        <dbReference type="ARBA" id="ARBA00023098"/>
    </source>
</evidence>
<accession>A0AAV6GU18</accession>
<dbReference type="GO" id="GO:0005544">
    <property type="term" value="F:calcium-dependent phospholipid binding"/>
    <property type="evidence" value="ECO:0007669"/>
    <property type="project" value="TreeGrafter"/>
</dbReference>
<evidence type="ECO:0000313" key="5">
    <source>
        <dbReference type="EMBL" id="KAG5278633.1"/>
    </source>
</evidence>
<dbReference type="GO" id="GO:0046475">
    <property type="term" value="P:glycerophospholipid catabolic process"/>
    <property type="evidence" value="ECO:0007669"/>
    <property type="project" value="TreeGrafter"/>
</dbReference>
<dbReference type="Proteomes" id="UP000823561">
    <property type="component" value="Chromosome 7"/>
</dbReference>
<evidence type="ECO:0000313" key="6">
    <source>
        <dbReference type="Proteomes" id="UP000823561"/>
    </source>
</evidence>
<dbReference type="GO" id="GO:0005509">
    <property type="term" value="F:calcium ion binding"/>
    <property type="evidence" value="ECO:0007669"/>
    <property type="project" value="TreeGrafter"/>
</dbReference>
<proteinExistence type="predicted"/>
<dbReference type="GO" id="GO:0047498">
    <property type="term" value="F:calcium-dependent phospholipase A2 activity"/>
    <property type="evidence" value="ECO:0007669"/>
    <property type="project" value="TreeGrafter"/>
</dbReference>
<dbReference type="InterPro" id="IPR002642">
    <property type="entry name" value="LysoPLipase_cat_dom"/>
</dbReference>
<dbReference type="PROSITE" id="PS51210">
    <property type="entry name" value="PLA2C"/>
    <property type="match status" value="1"/>
</dbReference>
<dbReference type="SUPFAM" id="SSF52151">
    <property type="entry name" value="FabD/lysophospholipase-like"/>
    <property type="match status" value="1"/>
</dbReference>
<comment type="caution">
    <text evidence="5">The sequence shown here is derived from an EMBL/GenBank/DDBJ whole genome shotgun (WGS) entry which is preliminary data.</text>
</comment>
<evidence type="ECO:0000259" key="4">
    <source>
        <dbReference type="PROSITE" id="PS51210"/>
    </source>
</evidence>
<dbReference type="PANTHER" id="PTHR10728">
    <property type="entry name" value="CYTOSOLIC PHOSPHOLIPASE A2"/>
    <property type="match status" value="1"/>
</dbReference>
<dbReference type="GO" id="GO:0005654">
    <property type="term" value="C:nucleoplasm"/>
    <property type="evidence" value="ECO:0007669"/>
    <property type="project" value="TreeGrafter"/>
</dbReference>
<keyword evidence="3" id="KW-0442">Lipid degradation</keyword>
<dbReference type="GO" id="GO:0005829">
    <property type="term" value="C:cytosol"/>
    <property type="evidence" value="ECO:0007669"/>
    <property type="project" value="TreeGrafter"/>
</dbReference>
<organism evidence="5 6">
    <name type="scientific">Alosa alosa</name>
    <name type="common">allis shad</name>
    <dbReference type="NCBI Taxonomy" id="278164"/>
    <lineage>
        <taxon>Eukaryota</taxon>
        <taxon>Metazoa</taxon>
        <taxon>Chordata</taxon>
        <taxon>Craniata</taxon>
        <taxon>Vertebrata</taxon>
        <taxon>Euteleostomi</taxon>
        <taxon>Actinopterygii</taxon>
        <taxon>Neopterygii</taxon>
        <taxon>Teleostei</taxon>
        <taxon>Clupei</taxon>
        <taxon>Clupeiformes</taxon>
        <taxon>Clupeoidei</taxon>
        <taxon>Clupeidae</taxon>
        <taxon>Alosa</taxon>
    </lineage>
</organism>
<name>A0AAV6GU18_9TELE</name>
<evidence type="ECO:0000256" key="1">
    <source>
        <dbReference type="ARBA" id="ARBA00022801"/>
    </source>
</evidence>
<gene>
    <name evidence="5" type="ORF">AALO_G00101090</name>
</gene>
<dbReference type="Pfam" id="PF01735">
    <property type="entry name" value="PLA2_B"/>
    <property type="match status" value="1"/>
</dbReference>
<dbReference type="SMART" id="SM00022">
    <property type="entry name" value="PLAc"/>
    <property type="match status" value="1"/>
</dbReference>
<protein>
    <recommendedName>
        <fullName evidence="4">PLA2c domain-containing protein</fullName>
    </recommendedName>
</protein>
<feature type="domain" description="PLA2c" evidence="4">
    <location>
        <begin position="1"/>
        <end position="555"/>
    </location>
</feature>
<dbReference type="Gene3D" id="3.40.1090.10">
    <property type="entry name" value="Cytosolic phospholipase A2 catalytic domain"/>
    <property type="match status" value="1"/>
</dbReference>
<evidence type="ECO:0000256" key="3">
    <source>
        <dbReference type="PROSITE-ProRule" id="PRU00555"/>
    </source>
</evidence>
<keyword evidence="1 3" id="KW-0378">Hydrolase</keyword>
<sequence length="555" mass="63256">MDVVIRQDLCDEEKSYIQKRLQIVGDCLRSHGIVCKPDEVPRVALLSSGGGERAHISFLGVLRQLGQDNLLDCFLYMAGVSGSTWAMSSLYADAHWSKNAKVTISSVLKSISEGGDMAFSEGVQWLRERYEEGDLSLSDAWGVMTCVIKGVPLETRTLSDEGSRDRDGANPYPLYSAIDRAFFDKDKAKRKELWFELSPHEAGFTEPGAFVKTSLLKQDFEGGRVKYSPKRKPMDMVQLQGICGNVFGDEKQNQKHILDWIKKSLLPRSQGEAAPLSGVLKIVMALVELVECPHNMDHCHTVLARLKSVLGEDYGKFSTTLLELDHEMWTDMDDQKRKQHMENIFEELIGSAEEWGQELNNLDNKLTDVWWVIKHILPLFNEWQFGNVANFLYQINEPKVPEEMCKEDTMHLIDAGLFLNSPYPSVLREARDVDIIMSFDFSEDAPFKSLEGAWNYAAANQRAFPDIDFKVLDHDCPKSFYVFEEEGKPTLIHIPLFNIRNCKDEATIKQEWREYATFQMTYRGKKKIDHLADLVAENVNRDGILKEIRKAAAKH</sequence>
<reference evidence="5" key="1">
    <citation type="submission" date="2020-10" db="EMBL/GenBank/DDBJ databases">
        <title>Chromosome-scale genome assembly of the Allis shad, Alosa alosa.</title>
        <authorList>
            <person name="Margot Z."/>
            <person name="Christophe K."/>
            <person name="Cabau C."/>
            <person name="Louis A."/>
            <person name="Berthelot C."/>
            <person name="Parey E."/>
            <person name="Roest Crollius H."/>
            <person name="Montfort J."/>
            <person name="Robinson-Rechavi M."/>
            <person name="Bucao C."/>
            <person name="Bouchez O."/>
            <person name="Gislard M."/>
            <person name="Lluch J."/>
            <person name="Milhes M."/>
            <person name="Lampietro C."/>
            <person name="Lopez Roques C."/>
            <person name="Donnadieu C."/>
            <person name="Braasch I."/>
            <person name="Desvignes T."/>
            <person name="Postlethwait J."/>
            <person name="Bobe J."/>
            <person name="Guiguen Y."/>
        </authorList>
    </citation>
    <scope>NUCLEOTIDE SEQUENCE</scope>
    <source>
        <strain evidence="5">M-15738</strain>
        <tissue evidence="5">Blood</tissue>
    </source>
</reference>
<dbReference type="PANTHER" id="PTHR10728:SF39">
    <property type="entry name" value="CYTOSOLIC PHOSPHOLIPASE A2 GAMMA"/>
    <property type="match status" value="1"/>
</dbReference>
<dbReference type="EMBL" id="JADWDJ010000007">
    <property type="protein sequence ID" value="KAG5278633.1"/>
    <property type="molecule type" value="Genomic_DNA"/>
</dbReference>
<dbReference type="AlphaFoldDB" id="A0AAV6GU18"/>
<keyword evidence="2 3" id="KW-0443">Lipid metabolism</keyword>
<keyword evidence="6" id="KW-1185">Reference proteome</keyword>
<dbReference type="GO" id="GO:0005635">
    <property type="term" value="C:nuclear envelope"/>
    <property type="evidence" value="ECO:0007669"/>
    <property type="project" value="TreeGrafter"/>
</dbReference>
<dbReference type="InterPro" id="IPR016035">
    <property type="entry name" value="Acyl_Trfase/lysoPLipase"/>
</dbReference>